<organism evidence="1 2">
    <name type="scientific">Trichogramma kaykai</name>
    <dbReference type="NCBI Taxonomy" id="54128"/>
    <lineage>
        <taxon>Eukaryota</taxon>
        <taxon>Metazoa</taxon>
        <taxon>Ecdysozoa</taxon>
        <taxon>Arthropoda</taxon>
        <taxon>Hexapoda</taxon>
        <taxon>Insecta</taxon>
        <taxon>Pterygota</taxon>
        <taxon>Neoptera</taxon>
        <taxon>Endopterygota</taxon>
        <taxon>Hymenoptera</taxon>
        <taxon>Apocrita</taxon>
        <taxon>Proctotrupomorpha</taxon>
        <taxon>Chalcidoidea</taxon>
        <taxon>Trichogrammatidae</taxon>
        <taxon>Trichogramma</taxon>
    </lineage>
</organism>
<keyword evidence="2" id="KW-1185">Reference proteome</keyword>
<dbReference type="AlphaFoldDB" id="A0ABD2XI46"/>
<comment type="caution">
    <text evidence="1">The sequence shown here is derived from an EMBL/GenBank/DDBJ whole genome shotgun (WGS) entry which is preliminary data.</text>
</comment>
<reference evidence="1 2" key="1">
    <citation type="journal article" date="2024" name="bioRxiv">
        <title>A reference genome for Trichogramma kaykai: A tiny desert-dwelling parasitoid wasp with competing sex-ratio distorters.</title>
        <authorList>
            <person name="Culotta J."/>
            <person name="Lindsey A.R."/>
        </authorList>
    </citation>
    <scope>NUCLEOTIDE SEQUENCE [LARGE SCALE GENOMIC DNA]</scope>
    <source>
        <strain evidence="1 2">KSX58</strain>
    </source>
</reference>
<protein>
    <submittedName>
        <fullName evidence="1">Uncharacterized protein</fullName>
    </submittedName>
</protein>
<dbReference type="EMBL" id="JBJJXI010000025">
    <property type="protein sequence ID" value="KAL3404351.1"/>
    <property type="molecule type" value="Genomic_DNA"/>
</dbReference>
<sequence length="233" mass="27085">MDNGAELSSFVFPTESHFGERYESRGPEWCLEMKLKVASGAMAVSERLEKRGYELTRNDALTIMKFFKKLKLFQKSMELKHCWQDYKSFAREAKKIQVNSSLSLYKLVYKEAAKLLKYTDYYSFSRSAKFFNKLTGRDIEACAGHLISIVSRLFVRRWALDPILELTRNRLPILCCDIVIEQLSNEDICNICLAATSQNHNNCKKNPKKNVTNCTNKIPVRTKKAPERLQYVW</sequence>
<proteinExistence type="predicted"/>
<evidence type="ECO:0000313" key="2">
    <source>
        <dbReference type="Proteomes" id="UP001627154"/>
    </source>
</evidence>
<evidence type="ECO:0000313" key="1">
    <source>
        <dbReference type="EMBL" id="KAL3404351.1"/>
    </source>
</evidence>
<accession>A0ABD2XI46</accession>
<gene>
    <name evidence="1" type="ORF">TKK_002846</name>
</gene>
<dbReference type="Proteomes" id="UP001627154">
    <property type="component" value="Unassembled WGS sequence"/>
</dbReference>
<name>A0ABD2XI46_9HYME</name>